<dbReference type="Proteomes" id="UP001558613">
    <property type="component" value="Unassembled WGS sequence"/>
</dbReference>
<evidence type="ECO:0000313" key="2">
    <source>
        <dbReference type="EMBL" id="KAL1278058.1"/>
    </source>
</evidence>
<comment type="caution">
    <text evidence="2">The sequence shown here is derived from an EMBL/GenBank/DDBJ whole genome shotgun (WGS) entry which is preliminary data.</text>
</comment>
<feature type="region of interest" description="Disordered" evidence="1">
    <location>
        <begin position="1"/>
        <end position="22"/>
    </location>
</feature>
<organism evidence="2 3">
    <name type="scientific">Cirrhinus molitorella</name>
    <name type="common">mud carp</name>
    <dbReference type="NCBI Taxonomy" id="172907"/>
    <lineage>
        <taxon>Eukaryota</taxon>
        <taxon>Metazoa</taxon>
        <taxon>Chordata</taxon>
        <taxon>Craniata</taxon>
        <taxon>Vertebrata</taxon>
        <taxon>Euteleostomi</taxon>
        <taxon>Actinopterygii</taxon>
        <taxon>Neopterygii</taxon>
        <taxon>Teleostei</taxon>
        <taxon>Ostariophysi</taxon>
        <taxon>Cypriniformes</taxon>
        <taxon>Cyprinidae</taxon>
        <taxon>Labeoninae</taxon>
        <taxon>Labeonini</taxon>
        <taxon>Cirrhinus</taxon>
    </lineage>
</organism>
<keyword evidence="3" id="KW-1185">Reference proteome</keyword>
<accession>A0ABR3NM44</accession>
<evidence type="ECO:0000313" key="3">
    <source>
        <dbReference type="Proteomes" id="UP001558613"/>
    </source>
</evidence>
<name>A0ABR3NM44_9TELE</name>
<gene>
    <name evidence="2" type="ORF">QQF64_024731</name>
</gene>
<sequence length="83" mass="9444">MGEMEGKSAREGVNETERRKKRLDRLPCQTTVDLDVSGMEIGLVMYTIWAKESGTDGILRPGSRRREERPSFPSSIDITKHHL</sequence>
<protein>
    <submittedName>
        <fullName evidence="2">Uncharacterized protein</fullName>
    </submittedName>
</protein>
<evidence type="ECO:0000256" key="1">
    <source>
        <dbReference type="SAM" id="MobiDB-lite"/>
    </source>
</evidence>
<proteinExistence type="predicted"/>
<feature type="compositionally biased region" description="Basic and acidic residues" evidence="1">
    <location>
        <begin position="1"/>
        <end position="18"/>
    </location>
</feature>
<reference evidence="2 3" key="1">
    <citation type="submission" date="2023-09" db="EMBL/GenBank/DDBJ databases">
        <authorList>
            <person name="Wang M."/>
        </authorList>
    </citation>
    <scope>NUCLEOTIDE SEQUENCE [LARGE SCALE GENOMIC DNA]</scope>
    <source>
        <strain evidence="2">GT-2023</strain>
        <tissue evidence="2">Liver</tissue>
    </source>
</reference>
<feature type="region of interest" description="Disordered" evidence="1">
    <location>
        <begin position="55"/>
        <end position="83"/>
    </location>
</feature>
<dbReference type="EMBL" id="JAYMGO010000003">
    <property type="protein sequence ID" value="KAL1278058.1"/>
    <property type="molecule type" value="Genomic_DNA"/>
</dbReference>